<evidence type="ECO:0000313" key="2">
    <source>
        <dbReference type="EMBL" id="CAB1433588.1"/>
    </source>
</evidence>
<keyword evidence="3" id="KW-1185">Reference proteome</keyword>
<reference evidence="2" key="1">
    <citation type="submission" date="2020-03" db="EMBL/GenBank/DDBJ databases">
        <authorList>
            <person name="Weist P."/>
        </authorList>
    </citation>
    <scope>NUCLEOTIDE SEQUENCE</scope>
</reference>
<proteinExistence type="predicted"/>
<sequence length="195" mass="21243">MEGWRKGGMKERRRGGMDDGGMEGWRKGGMKERRSGGMGDGGKEFLCLRVSVVELVPAVSGSELGYTQARVARRSVNTTGPTHSSGDGVIAERREVLLAQTGSGVTVREQMVLPKNAADKLQAQRLQQPGGDTTFHSQFNQYTRVRLSLCAELTLIGSQLDPRSSQFDKDLDLRRVTGIWTRGARHPPASSTRGG</sequence>
<feature type="region of interest" description="Disordered" evidence="1">
    <location>
        <begin position="1"/>
        <end position="38"/>
    </location>
</feature>
<protein>
    <submittedName>
        <fullName evidence="2">Uncharacterized protein</fullName>
    </submittedName>
</protein>
<dbReference type="EMBL" id="CADEAL010001573">
    <property type="protein sequence ID" value="CAB1433588.1"/>
    <property type="molecule type" value="Genomic_DNA"/>
</dbReference>
<feature type="compositionally biased region" description="Basic and acidic residues" evidence="1">
    <location>
        <begin position="24"/>
        <end position="35"/>
    </location>
</feature>
<feature type="compositionally biased region" description="Basic and acidic residues" evidence="1">
    <location>
        <begin position="1"/>
        <end position="17"/>
    </location>
</feature>
<accession>A0A9N7UP03</accession>
<evidence type="ECO:0000313" key="3">
    <source>
        <dbReference type="Proteomes" id="UP001153269"/>
    </source>
</evidence>
<dbReference type="AlphaFoldDB" id="A0A9N7UP03"/>
<gene>
    <name evidence="2" type="ORF">PLEPLA_LOCUS21679</name>
</gene>
<organism evidence="2 3">
    <name type="scientific">Pleuronectes platessa</name>
    <name type="common">European plaice</name>
    <dbReference type="NCBI Taxonomy" id="8262"/>
    <lineage>
        <taxon>Eukaryota</taxon>
        <taxon>Metazoa</taxon>
        <taxon>Chordata</taxon>
        <taxon>Craniata</taxon>
        <taxon>Vertebrata</taxon>
        <taxon>Euteleostomi</taxon>
        <taxon>Actinopterygii</taxon>
        <taxon>Neopterygii</taxon>
        <taxon>Teleostei</taxon>
        <taxon>Neoteleostei</taxon>
        <taxon>Acanthomorphata</taxon>
        <taxon>Carangaria</taxon>
        <taxon>Pleuronectiformes</taxon>
        <taxon>Pleuronectoidei</taxon>
        <taxon>Pleuronectidae</taxon>
        <taxon>Pleuronectes</taxon>
    </lineage>
</organism>
<name>A0A9N7UP03_PLEPL</name>
<comment type="caution">
    <text evidence="2">The sequence shown here is derived from an EMBL/GenBank/DDBJ whole genome shotgun (WGS) entry which is preliminary data.</text>
</comment>
<dbReference type="Proteomes" id="UP001153269">
    <property type="component" value="Unassembled WGS sequence"/>
</dbReference>
<evidence type="ECO:0000256" key="1">
    <source>
        <dbReference type="SAM" id="MobiDB-lite"/>
    </source>
</evidence>